<organism evidence="3 4">
    <name type="scientific">Malaciobacter halophilus</name>
    <dbReference type="NCBI Taxonomy" id="197482"/>
    <lineage>
        <taxon>Bacteria</taxon>
        <taxon>Pseudomonadati</taxon>
        <taxon>Campylobacterota</taxon>
        <taxon>Epsilonproteobacteria</taxon>
        <taxon>Campylobacterales</taxon>
        <taxon>Arcobacteraceae</taxon>
        <taxon>Malaciobacter</taxon>
    </lineage>
</organism>
<dbReference type="Gene3D" id="3.30.70.270">
    <property type="match status" value="1"/>
</dbReference>
<dbReference type="Proteomes" id="UP000233248">
    <property type="component" value="Unassembled WGS sequence"/>
</dbReference>
<dbReference type="AlphaFoldDB" id="A0A2N1J2P3"/>
<dbReference type="SMART" id="SM00267">
    <property type="entry name" value="GGDEF"/>
    <property type="match status" value="1"/>
</dbReference>
<dbReference type="Pfam" id="PF00563">
    <property type="entry name" value="EAL"/>
    <property type="match status" value="1"/>
</dbReference>
<dbReference type="Gene3D" id="3.20.20.450">
    <property type="entry name" value="EAL domain"/>
    <property type="match status" value="1"/>
</dbReference>
<reference evidence="3 4" key="1">
    <citation type="submission" date="2017-09" db="EMBL/GenBank/DDBJ databases">
        <title>Genomics of the genus Arcobacter.</title>
        <authorList>
            <person name="Perez-Cataluna A."/>
            <person name="Figueras M.J."/>
            <person name="Salas-Masso N."/>
        </authorList>
    </citation>
    <scope>NUCLEOTIDE SEQUENCE [LARGE SCALE GENOMIC DNA]</scope>
    <source>
        <strain evidence="3 4">DSM 18005</strain>
    </source>
</reference>
<feature type="transmembrane region" description="Helical" evidence="1">
    <location>
        <begin position="241"/>
        <end position="262"/>
    </location>
</feature>
<dbReference type="OrthoDB" id="5894408at2"/>
<dbReference type="PROSITE" id="PS50883">
    <property type="entry name" value="EAL"/>
    <property type="match status" value="1"/>
</dbReference>
<dbReference type="SUPFAM" id="SSF141868">
    <property type="entry name" value="EAL domain-like"/>
    <property type="match status" value="1"/>
</dbReference>
<keyword evidence="1" id="KW-0472">Membrane</keyword>
<evidence type="ECO:0000259" key="2">
    <source>
        <dbReference type="PROSITE" id="PS50883"/>
    </source>
</evidence>
<dbReference type="InterPro" id="IPR035919">
    <property type="entry name" value="EAL_sf"/>
</dbReference>
<dbReference type="InterPro" id="IPR001633">
    <property type="entry name" value="EAL_dom"/>
</dbReference>
<evidence type="ECO:0000256" key="1">
    <source>
        <dbReference type="SAM" id="Phobius"/>
    </source>
</evidence>
<dbReference type="PANTHER" id="PTHR33121:SF79">
    <property type="entry name" value="CYCLIC DI-GMP PHOSPHODIESTERASE PDED-RELATED"/>
    <property type="match status" value="1"/>
</dbReference>
<dbReference type="KEGG" id="ahs:AHALO_1569"/>
<dbReference type="InterPro" id="IPR050706">
    <property type="entry name" value="Cyclic-di-GMP_PDE-like"/>
</dbReference>
<sequence length="731" mass="85858">MKTLKKNILNKDSYIIAKNITVVIITFIVLFSLTFYIIFTDFKNELIKEAKIKYDLQTTSHSLQIKSMILNHDMKSLNKNLNEIISTNSFKTIKLSFNELIFNKEALLNNTPNFSDIKATISDVAIDIRYGSIKKLSDSYFYFVPSSFFNKDDFISIRYQAYKNNEIKNLFASFEFKDIIKEQTLSKQRVNFPFWLEYIFDYDFKNRKKELFFKDKKILTIDYILDTYNIKYEVYSFTKNLFLYAFFMFFPVLVFFRFYNYYVFKRYVTKPIHKLNSLLDDILQNKFHRIKAKEFDGTQELKQMVQKVSELSNKLASNVNELNISKETLERKKSTDTLTGLENQKIFEQDIKAMFVSSISGYVIILRLPTLKEFSSLNGSNTTDTFIENFVGIVKNIIYRFSKIDVTMYRFYGSEFAIIAKRFDNIKANQMCEAIINTTLKELSQKYKLPNNLLTIAGTPFDLYGTLNSILSSVNEAYEVAKKNPNSYHLITEEQIEHNYATLEKVVSTIIHDANFDVDYASNSYSFDDEKLVMQEVSPIIYDNNQQKLPIGSFVSIAEKLNEIITFDKLVIQKVIEYLKYSKAKHEIAINLAVDTIANKEFNRWLEEILNANKDLKKKIVFSITSYTASLHKHKFKKFVKHVNELESKVLLKRYNTNDYPLEELENIKVDYLRIDKEYTTNLSNDKIKRHKVKNILIFAQLNDMEILTDRVKSDNDYALLKRLGVYATSR</sequence>
<dbReference type="InterPro" id="IPR029787">
    <property type="entry name" value="Nucleotide_cyclase"/>
</dbReference>
<dbReference type="RefSeq" id="WP_101184702.1">
    <property type="nucleotide sequence ID" value="NZ_CP031218.1"/>
</dbReference>
<dbReference type="SMART" id="SM00052">
    <property type="entry name" value="EAL"/>
    <property type="match status" value="1"/>
</dbReference>
<keyword evidence="1" id="KW-1133">Transmembrane helix</keyword>
<comment type="caution">
    <text evidence="3">The sequence shown here is derived from an EMBL/GenBank/DDBJ whole genome shotgun (WGS) entry which is preliminary data.</text>
</comment>
<gene>
    <name evidence="3" type="ORF">CP960_06990</name>
</gene>
<evidence type="ECO:0000313" key="3">
    <source>
        <dbReference type="EMBL" id="PKI80742.1"/>
    </source>
</evidence>
<dbReference type="GO" id="GO:0071111">
    <property type="term" value="F:cyclic-guanylate-specific phosphodiesterase activity"/>
    <property type="evidence" value="ECO:0007669"/>
    <property type="project" value="InterPro"/>
</dbReference>
<proteinExistence type="predicted"/>
<dbReference type="InterPro" id="IPR043128">
    <property type="entry name" value="Rev_trsase/Diguanyl_cyclase"/>
</dbReference>
<name>A0A2N1J2P3_9BACT</name>
<dbReference type="Pfam" id="PF00990">
    <property type="entry name" value="GGDEF"/>
    <property type="match status" value="1"/>
</dbReference>
<protein>
    <recommendedName>
        <fullName evidence="2">EAL domain-containing protein</fullName>
    </recommendedName>
</protein>
<dbReference type="InterPro" id="IPR000160">
    <property type="entry name" value="GGDEF_dom"/>
</dbReference>
<dbReference type="PANTHER" id="PTHR33121">
    <property type="entry name" value="CYCLIC DI-GMP PHOSPHODIESTERASE PDEF"/>
    <property type="match status" value="1"/>
</dbReference>
<dbReference type="EMBL" id="NXIF01000027">
    <property type="protein sequence ID" value="PKI80742.1"/>
    <property type="molecule type" value="Genomic_DNA"/>
</dbReference>
<feature type="domain" description="EAL" evidence="2">
    <location>
        <begin position="500"/>
        <end position="731"/>
    </location>
</feature>
<evidence type="ECO:0000313" key="4">
    <source>
        <dbReference type="Proteomes" id="UP000233248"/>
    </source>
</evidence>
<accession>A0A2N1J2P3</accession>
<dbReference type="SUPFAM" id="SSF55073">
    <property type="entry name" value="Nucleotide cyclase"/>
    <property type="match status" value="1"/>
</dbReference>
<keyword evidence="4" id="KW-1185">Reference proteome</keyword>
<feature type="transmembrane region" description="Helical" evidence="1">
    <location>
        <begin position="20"/>
        <end position="39"/>
    </location>
</feature>
<keyword evidence="1" id="KW-0812">Transmembrane</keyword>